<evidence type="ECO:0000313" key="2">
    <source>
        <dbReference type="EMBL" id="AXL20318.1"/>
    </source>
</evidence>
<dbReference type="Pfam" id="PF12957">
    <property type="entry name" value="DUF3846"/>
    <property type="match status" value="1"/>
</dbReference>
<reference evidence="2 3" key="1">
    <citation type="submission" date="2018-05" db="EMBL/GenBank/DDBJ databases">
        <title>Complete genome sequence of Megasphaera sp. AJH120T, isolated from the ceca of a chicken.</title>
        <authorList>
            <person name="Maki J."/>
            <person name="Looft T."/>
        </authorList>
    </citation>
    <scope>NUCLEOTIDE SEQUENCE [LARGE SCALE GENOMIC DNA]</scope>
    <source>
        <strain evidence="2 3">AJH120</strain>
    </source>
</reference>
<evidence type="ECO:0000313" key="3">
    <source>
        <dbReference type="Proteomes" id="UP000254337"/>
    </source>
</evidence>
<sequence length="125" mass="14130">MGKIKVVIKKIGRNPIVTIIEDDLKTAQRIVKGRIEIVSVANGIDMIVNEEGKLNGSEPNFYIAQNGYTDLIFGDVLFTGVDYEEGTQISLTDGQIQYVLDWLNNCRKPKGDEQGEEFIRYYIDI</sequence>
<dbReference type="KEGG" id="meg:DKB62_01320"/>
<gene>
    <name evidence="2" type="ORF">DKB62_01320</name>
</gene>
<evidence type="ECO:0000259" key="1">
    <source>
        <dbReference type="Pfam" id="PF12957"/>
    </source>
</evidence>
<feature type="domain" description="DUF3846" evidence="1">
    <location>
        <begin position="4"/>
        <end position="102"/>
    </location>
</feature>
<dbReference type="EMBL" id="CP029462">
    <property type="protein sequence ID" value="AXL20318.1"/>
    <property type="molecule type" value="Genomic_DNA"/>
</dbReference>
<dbReference type="OrthoDB" id="9813511at2"/>
<dbReference type="AlphaFoldDB" id="A0A346AWS5"/>
<dbReference type="RefSeq" id="WP_107195982.1">
    <property type="nucleotide sequence ID" value="NZ_CP029462.1"/>
</dbReference>
<dbReference type="Proteomes" id="UP000254337">
    <property type="component" value="Chromosome"/>
</dbReference>
<accession>A0A346AWS5</accession>
<proteinExistence type="predicted"/>
<protein>
    <submittedName>
        <fullName evidence="2">DUF3846 domain-containing protein</fullName>
    </submittedName>
</protein>
<dbReference type="InterPro" id="IPR024559">
    <property type="entry name" value="DUF3846"/>
</dbReference>
<organism evidence="2 3">
    <name type="scientific">Megasphaera stantonii</name>
    <dbReference type="NCBI Taxonomy" id="2144175"/>
    <lineage>
        <taxon>Bacteria</taxon>
        <taxon>Bacillati</taxon>
        <taxon>Bacillota</taxon>
        <taxon>Negativicutes</taxon>
        <taxon>Veillonellales</taxon>
        <taxon>Veillonellaceae</taxon>
        <taxon>Megasphaera</taxon>
    </lineage>
</organism>
<keyword evidence="3" id="KW-1185">Reference proteome</keyword>
<name>A0A346AWS5_9FIRM</name>